<evidence type="ECO:0000256" key="2">
    <source>
        <dbReference type="ARBA" id="ARBA00022964"/>
    </source>
</evidence>
<feature type="domain" description="Lipoxygenase" evidence="5">
    <location>
        <begin position="185"/>
        <end position="374"/>
    </location>
</feature>
<dbReference type="PROSITE" id="PS51393">
    <property type="entry name" value="LIPOXYGENASE_3"/>
    <property type="match status" value="2"/>
</dbReference>
<keyword evidence="3" id="KW-0560">Oxidoreductase</keyword>
<keyword evidence="2" id="KW-0223">Dioxygenase</keyword>
<evidence type="ECO:0000256" key="3">
    <source>
        <dbReference type="ARBA" id="ARBA00023002"/>
    </source>
</evidence>
<evidence type="ECO:0000256" key="4">
    <source>
        <dbReference type="SAM" id="Phobius"/>
    </source>
</evidence>
<dbReference type="InterPro" id="IPR000907">
    <property type="entry name" value="LipOase"/>
</dbReference>
<evidence type="ECO:0000313" key="7">
    <source>
        <dbReference type="Proteomes" id="UP001166093"/>
    </source>
</evidence>
<keyword evidence="6" id="KW-0413">Isomerase</keyword>
<keyword evidence="1" id="KW-0479">Metal-binding</keyword>
<protein>
    <submittedName>
        <fullName evidence="6">LOXE3 isomerase</fullName>
    </submittedName>
</protein>
<organism evidence="6 7">
    <name type="scientific">Polyodon spathula</name>
    <name type="common">North American paddlefish</name>
    <name type="synonym">Squalus spathula</name>
    <dbReference type="NCBI Taxonomy" id="7913"/>
    <lineage>
        <taxon>Eukaryota</taxon>
        <taxon>Metazoa</taxon>
        <taxon>Chordata</taxon>
        <taxon>Craniata</taxon>
        <taxon>Vertebrata</taxon>
        <taxon>Euteleostomi</taxon>
        <taxon>Actinopterygii</taxon>
        <taxon>Chondrostei</taxon>
        <taxon>Acipenseriformes</taxon>
        <taxon>Polyodontidae</taxon>
        <taxon>Polyodon</taxon>
    </lineage>
</organism>
<evidence type="ECO:0000259" key="5">
    <source>
        <dbReference type="PROSITE" id="PS51393"/>
    </source>
</evidence>
<name>A0ABS2XTX7_POLSP</name>
<dbReference type="Pfam" id="PF00305">
    <property type="entry name" value="Lipoxygenase"/>
    <property type="match status" value="1"/>
</dbReference>
<dbReference type="SUPFAM" id="SSF48484">
    <property type="entry name" value="Lipoxigenase"/>
    <property type="match status" value="1"/>
</dbReference>
<dbReference type="Gene3D" id="3.10.450.60">
    <property type="match status" value="1"/>
</dbReference>
<keyword evidence="7" id="KW-1185">Reference proteome</keyword>
<dbReference type="InterPro" id="IPR013819">
    <property type="entry name" value="LipOase_C"/>
</dbReference>
<feature type="transmembrane region" description="Helical" evidence="4">
    <location>
        <begin position="130"/>
        <end position="147"/>
    </location>
</feature>
<reference evidence="6" key="1">
    <citation type="journal article" date="2021" name="Cell">
        <title>Tracing the genetic footprints of vertebrate landing in non-teleost ray-finned fishes.</title>
        <authorList>
            <person name="Bi X."/>
            <person name="Wang K."/>
            <person name="Yang L."/>
            <person name="Pan H."/>
            <person name="Jiang H."/>
            <person name="Wei Q."/>
            <person name="Fang M."/>
            <person name="Yu H."/>
            <person name="Zhu C."/>
            <person name="Cai Y."/>
            <person name="He Y."/>
            <person name="Gan X."/>
            <person name="Zeng H."/>
            <person name="Yu D."/>
            <person name="Zhu Y."/>
            <person name="Jiang H."/>
            <person name="Qiu Q."/>
            <person name="Yang H."/>
            <person name="Zhang Y.E."/>
            <person name="Wang W."/>
            <person name="Zhu M."/>
            <person name="He S."/>
            <person name="Zhang G."/>
        </authorList>
    </citation>
    <scope>NUCLEOTIDE SEQUENCE</scope>
    <source>
        <strain evidence="6">Pddl_001</strain>
    </source>
</reference>
<gene>
    <name evidence="6" type="primary">Aloxe3_2</name>
    <name evidence="6" type="ORF">GTO93_0022303</name>
</gene>
<dbReference type="PANTHER" id="PTHR11771">
    <property type="entry name" value="LIPOXYGENASE"/>
    <property type="match status" value="1"/>
</dbReference>
<dbReference type="GO" id="GO:0016853">
    <property type="term" value="F:isomerase activity"/>
    <property type="evidence" value="ECO:0007669"/>
    <property type="project" value="UniProtKB-KW"/>
</dbReference>
<dbReference type="Proteomes" id="UP001166093">
    <property type="component" value="Unassembled WGS sequence"/>
</dbReference>
<evidence type="ECO:0000313" key="6">
    <source>
        <dbReference type="EMBL" id="MBN3277354.1"/>
    </source>
</evidence>
<dbReference type="Gene3D" id="1.20.245.10">
    <property type="entry name" value="Lipoxygenase-1, Domain 5"/>
    <property type="match status" value="2"/>
</dbReference>
<accession>A0ABS2XTX7</accession>
<dbReference type="InterPro" id="IPR036226">
    <property type="entry name" value="LipOase_C_sf"/>
</dbReference>
<feature type="non-terminal residue" evidence="6">
    <location>
        <position position="374"/>
    </location>
</feature>
<evidence type="ECO:0000256" key="1">
    <source>
        <dbReference type="ARBA" id="ARBA00022723"/>
    </source>
</evidence>
<feature type="non-terminal residue" evidence="6">
    <location>
        <position position="1"/>
    </location>
</feature>
<keyword evidence="4" id="KW-1133">Transmembrane helix</keyword>
<sequence>VHDHWKEDDFFGYQYLNGTNPVLIKQCKQIPANFPVTNHMVSGFLESNSLQEEMEKGNIFLVDYQLLEDVPANTINGHTQYIPAPLCLLYKDPHNKLKPIAIQVPYCILVCIRQLVPGCYVLNTKNFLKLILHFFSTILGNVAHYFFSFAHHFFKMFPLPFRATVVMSFYIQPIKSKAHVSNYIYICGLLHHYYPNDSDVCEDTELQSWIKAIFFEGFQGRIESGIPDSFSTVNDLNKFLTMVLFTCSAQHNAVNNGQFDFCAWMPNACPTLRQPSPTKKGETTRADILESIADISSTVSSLAAVWLLTHPSSDFVKLGCYPEKRFTEKEPTDLISEFQKALDTIDNEIVLRNEGIEPEFTCMCLSLIENSVAI</sequence>
<keyword evidence="4" id="KW-0472">Membrane</keyword>
<dbReference type="EMBL" id="JAAWVQ010069426">
    <property type="protein sequence ID" value="MBN3277354.1"/>
    <property type="molecule type" value="Genomic_DNA"/>
</dbReference>
<keyword evidence="4" id="KW-0812">Transmembrane</keyword>
<proteinExistence type="predicted"/>
<comment type="caution">
    <text evidence="6">The sequence shown here is derived from an EMBL/GenBank/DDBJ whole genome shotgun (WGS) entry which is preliminary data.</text>
</comment>
<feature type="domain" description="Lipoxygenase" evidence="5">
    <location>
        <begin position="1"/>
        <end position="103"/>
    </location>
</feature>